<sequence length="125" mass="14183">MKFVSPSRAIEVDPSKYVEIARDLVRDLQRRGDINIEEVAFPPTKSAHAISCEADVVDVFNERKRASDALLAASDRNGHTCWTSEFQVSAYGIHRVFEKKVANKVEEKVEKKRKDDNDGKVEDSF</sequence>
<dbReference type="Proteomes" id="UP000070121">
    <property type="component" value="Unassembled WGS sequence"/>
</dbReference>
<dbReference type="AlphaFoldDB" id="A0A135U0U9"/>
<proteinExistence type="predicted"/>
<gene>
    <name evidence="1" type="ORF">CSAL01_10626</name>
</gene>
<evidence type="ECO:0000313" key="1">
    <source>
        <dbReference type="EMBL" id="KXH54023.1"/>
    </source>
</evidence>
<organism evidence="1 2">
    <name type="scientific">Colletotrichum salicis</name>
    <dbReference type="NCBI Taxonomy" id="1209931"/>
    <lineage>
        <taxon>Eukaryota</taxon>
        <taxon>Fungi</taxon>
        <taxon>Dikarya</taxon>
        <taxon>Ascomycota</taxon>
        <taxon>Pezizomycotina</taxon>
        <taxon>Sordariomycetes</taxon>
        <taxon>Hypocreomycetidae</taxon>
        <taxon>Glomerellales</taxon>
        <taxon>Glomerellaceae</taxon>
        <taxon>Colletotrichum</taxon>
        <taxon>Colletotrichum acutatum species complex</taxon>
    </lineage>
</organism>
<evidence type="ECO:0000313" key="2">
    <source>
        <dbReference type="Proteomes" id="UP000070121"/>
    </source>
</evidence>
<name>A0A135U0U9_9PEZI</name>
<protein>
    <submittedName>
        <fullName evidence="1">Uncharacterized protein</fullName>
    </submittedName>
</protein>
<dbReference type="OrthoDB" id="2896980at2759"/>
<dbReference type="EMBL" id="JFFI01001803">
    <property type="protein sequence ID" value="KXH54023.1"/>
    <property type="molecule type" value="Genomic_DNA"/>
</dbReference>
<reference evidence="1 2" key="1">
    <citation type="submission" date="2014-02" db="EMBL/GenBank/DDBJ databases">
        <title>The genome sequence of Colletotrichum salicis CBS 607.94.</title>
        <authorList>
            <person name="Baroncelli R."/>
            <person name="Thon M.R."/>
        </authorList>
    </citation>
    <scope>NUCLEOTIDE SEQUENCE [LARGE SCALE GENOMIC DNA]</scope>
    <source>
        <strain evidence="1 2">CBS 607.94</strain>
    </source>
</reference>
<accession>A0A135U0U9</accession>
<comment type="caution">
    <text evidence="1">The sequence shown here is derived from an EMBL/GenBank/DDBJ whole genome shotgun (WGS) entry which is preliminary data.</text>
</comment>
<keyword evidence="2" id="KW-1185">Reference proteome</keyword>